<dbReference type="EMBL" id="VSFG01000001">
    <property type="protein sequence ID" value="TYB47891.1"/>
    <property type="molecule type" value="Genomic_DNA"/>
</dbReference>
<gene>
    <name evidence="2" type="ORF">FXF69_01190</name>
</gene>
<dbReference type="AlphaFoldDB" id="A0A5D0NV04"/>
<name>A0A5D0NV04_9ACTN</name>
<dbReference type="InterPro" id="IPR013784">
    <property type="entry name" value="Carb-bd-like_fold"/>
</dbReference>
<keyword evidence="2" id="KW-0378">Hydrolase</keyword>
<evidence type="ECO:0000313" key="2">
    <source>
        <dbReference type="EMBL" id="TYB47891.1"/>
    </source>
</evidence>
<dbReference type="GO" id="GO:0004180">
    <property type="term" value="F:carboxypeptidase activity"/>
    <property type="evidence" value="ECO:0007669"/>
    <property type="project" value="UniProtKB-KW"/>
</dbReference>
<dbReference type="Proteomes" id="UP000323380">
    <property type="component" value="Unassembled WGS sequence"/>
</dbReference>
<sequence length="689" mass="72637">MKKVVVAVFAAILLGVVTVCVVLLKVWPFFTAEERSVTGLAVDPTWRLEARARLVVTMRKSGKRYETVTDPAGTFRVTGLPDGAFTVRSADGRRVGEAFGVLSSQSPHALVRLMVAAAGAGSLTGRVTDPSAGPVRGAVVVATFAESQLSVSTTTDDAGAYRLAGLPTLGNLTLTARTAEGRSGMAASYLVAGAPTRQTDVQLAPAGRVEPKLVNRDFSAGLRGWTTTGQVTVRPGGSVLSGPPVVPTTPGTPTQIPSPTAPPTAENTPTPGTTPTPEITSVPDPSTPVTTPAAFRLPAAEEPQEGAVVVATQGGTPGSIAQTFKVTDGRLTGTLRFLSAEWPRYYGSQYNDAYAVVLTTPDQSMVLATGNLNASSWLPGRLGFNGMTPEVPLTADLSPYRGKAVTLRLSVWNVADELYPSGLLLSALVPASGECKDADLVASHGARRDVKTDRGLGRPAIDTWDANLNGRAHPGTDLSERFTALVKATADAVGIDPGLLAANAMVEHNEIKTYLQSEPLSQWRVGLDTWESRSAEIQKDVKLAAPIVTKRTGDLFKQEDTEDGKSLTVPVITFSNGPNALLAMAAYLKHVENGLQRQVGDAAWSQLSDPDRFELVRIAFNRPGTASALARRAAAGKSIVIPKGPTTEIITKPDGTRQRIVHPQRSGTVTAAQAVHLSQKFFGTHLNCR</sequence>
<reference evidence="2 3" key="1">
    <citation type="submission" date="2019-08" db="EMBL/GenBank/DDBJ databases">
        <title>Actinomadura sp. nov. CYP1-5 isolated from mountain soil.</title>
        <authorList>
            <person name="Songsumanus A."/>
            <person name="Kuncharoen N."/>
            <person name="Kudo T."/>
            <person name="Yuki M."/>
            <person name="Igarashi Y."/>
            <person name="Tanasupawat S."/>
        </authorList>
    </citation>
    <scope>NUCLEOTIDE SEQUENCE [LARGE SCALE GENOMIC DNA]</scope>
    <source>
        <strain evidence="2 3">JCM 14158</strain>
    </source>
</reference>
<evidence type="ECO:0000256" key="1">
    <source>
        <dbReference type="SAM" id="MobiDB-lite"/>
    </source>
</evidence>
<protein>
    <submittedName>
        <fullName evidence="2">Carboxypeptidase regulatory-like domain-containing protein</fullName>
    </submittedName>
</protein>
<keyword evidence="2" id="KW-0645">Protease</keyword>
<proteinExistence type="predicted"/>
<feature type="region of interest" description="Disordered" evidence="1">
    <location>
        <begin position="229"/>
        <end position="288"/>
    </location>
</feature>
<accession>A0A5D0NV04</accession>
<comment type="caution">
    <text evidence="2">The sequence shown here is derived from an EMBL/GenBank/DDBJ whole genome shotgun (WGS) entry which is preliminary data.</text>
</comment>
<keyword evidence="3" id="KW-1185">Reference proteome</keyword>
<keyword evidence="2" id="KW-0121">Carboxypeptidase</keyword>
<dbReference type="SUPFAM" id="SSF49452">
    <property type="entry name" value="Starch-binding domain-like"/>
    <property type="match status" value="1"/>
</dbReference>
<feature type="compositionally biased region" description="Low complexity" evidence="1">
    <location>
        <begin position="235"/>
        <end position="288"/>
    </location>
</feature>
<evidence type="ECO:0000313" key="3">
    <source>
        <dbReference type="Proteomes" id="UP000323380"/>
    </source>
</evidence>
<dbReference type="Pfam" id="PF13620">
    <property type="entry name" value="CarboxypepD_reg"/>
    <property type="match status" value="1"/>
</dbReference>
<organism evidence="2 3">
    <name type="scientific">Actinomadura chibensis</name>
    <dbReference type="NCBI Taxonomy" id="392828"/>
    <lineage>
        <taxon>Bacteria</taxon>
        <taxon>Bacillati</taxon>
        <taxon>Actinomycetota</taxon>
        <taxon>Actinomycetes</taxon>
        <taxon>Streptosporangiales</taxon>
        <taxon>Thermomonosporaceae</taxon>
        <taxon>Actinomadura</taxon>
    </lineage>
</organism>
<dbReference type="GO" id="GO:0030246">
    <property type="term" value="F:carbohydrate binding"/>
    <property type="evidence" value="ECO:0007669"/>
    <property type="project" value="InterPro"/>
</dbReference>
<dbReference type="Gene3D" id="2.60.40.1120">
    <property type="entry name" value="Carboxypeptidase-like, regulatory domain"/>
    <property type="match status" value="1"/>
</dbReference>
<dbReference type="RefSeq" id="WP_148344027.1">
    <property type="nucleotide sequence ID" value="NZ_VSFG01000001.1"/>
</dbReference>